<feature type="chain" id="PRO_5027054436" evidence="2">
    <location>
        <begin position="28"/>
        <end position="292"/>
    </location>
</feature>
<reference evidence="3" key="1">
    <citation type="submission" date="2019-09" db="EMBL/GenBank/DDBJ databases">
        <title>Organ-specific transcriptomic study of the physiology of the cattle tick, Rhipicephalus microplus.</title>
        <authorList>
            <person name="Tirloni L."/>
            <person name="Braz G."/>
            <person name="Gandara A.C.P."/>
            <person name="Sabadin G.A."/>
            <person name="da Silva R.M."/>
            <person name="Guizzo M.G."/>
            <person name="Machado J.A."/>
            <person name="Costa E.P."/>
            <person name="Gomes H.F."/>
            <person name="Moraes J."/>
            <person name="Mota M.B.S."/>
            <person name="Mesquita R.D."/>
            <person name="Alvarenga P.H."/>
            <person name="Alves F."/>
            <person name="Seixas A."/>
            <person name="da Fonseca R.N."/>
            <person name="Fogaca A."/>
            <person name="Logullo C."/>
            <person name="Tanaka A."/>
            <person name="Daffre S."/>
            <person name="Termignoni C."/>
            <person name="Vaz I.S.Jr."/>
            <person name="Oliveira P.L."/>
            <person name="Ribeiro J.M."/>
        </authorList>
    </citation>
    <scope>NUCLEOTIDE SEQUENCE</scope>
    <source>
        <strain evidence="3">Porto Alegre</strain>
    </source>
</reference>
<proteinExistence type="predicted"/>
<feature type="signal peptide" evidence="2">
    <location>
        <begin position="1"/>
        <end position="27"/>
    </location>
</feature>
<name>A0A6M2D7E4_RHIMP</name>
<feature type="compositionally biased region" description="Polar residues" evidence="1">
    <location>
        <begin position="42"/>
        <end position="65"/>
    </location>
</feature>
<organism evidence="3">
    <name type="scientific">Rhipicephalus microplus</name>
    <name type="common">Cattle tick</name>
    <name type="synonym">Boophilus microplus</name>
    <dbReference type="NCBI Taxonomy" id="6941"/>
    <lineage>
        <taxon>Eukaryota</taxon>
        <taxon>Metazoa</taxon>
        <taxon>Ecdysozoa</taxon>
        <taxon>Arthropoda</taxon>
        <taxon>Chelicerata</taxon>
        <taxon>Arachnida</taxon>
        <taxon>Acari</taxon>
        <taxon>Parasitiformes</taxon>
        <taxon>Ixodida</taxon>
        <taxon>Ixodoidea</taxon>
        <taxon>Ixodidae</taxon>
        <taxon>Rhipicephalinae</taxon>
        <taxon>Rhipicephalus</taxon>
        <taxon>Boophilus</taxon>
    </lineage>
</organism>
<sequence>MRSRPMTLTLCLRFIWWCGCCVSVALTTESPVTESDVLLTTPAKSSSQDVPTTTSAQPTTESRLPSTEKKSTTTDVLIKNDTNDRPPPETTVATVATTTTTPAPKLSNVSAPCSERLGTFMGRVLRGFPSRLPELWEFRRRRFLRAAVVGGLPQLGVERMQVNCNLSSAHTTWDVKLRAQLDGICNLGITGLPRMYLRFTGPVVAKARFAAPLSDDSKPTLEDLQILSADVQEIHYQSVLGFEQPFVERASKYLLQRALREEVLGPLREAINAEIENPSPEPPTTTDDIDLP</sequence>
<dbReference type="AlphaFoldDB" id="A0A6M2D7E4"/>
<dbReference type="OrthoDB" id="6504092at2759"/>
<protein>
    <submittedName>
        <fullName evidence="3">Putative secreted protein</fullName>
    </submittedName>
</protein>
<dbReference type="VEuPathDB" id="VectorBase:LOC119179072"/>
<accession>A0A6M2D7E4</accession>
<feature type="region of interest" description="Disordered" evidence="1">
    <location>
        <begin position="42"/>
        <end position="91"/>
    </location>
</feature>
<evidence type="ECO:0000256" key="1">
    <source>
        <dbReference type="SAM" id="MobiDB-lite"/>
    </source>
</evidence>
<keyword evidence="2" id="KW-0732">Signal</keyword>
<dbReference type="EMBL" id="GHWJ01008541">
    <property type="protein sequence ID" value="NOV41278.1"/>
    <property type="molecule type" value="Transcribed_RNA"/>
</dbReference>
<evidence type="ECO:0000256" key="2">
    <source>
        <dbReference type="SAM" id="SignalP"/>
    </source>
</evidence>
<feature type="region of interest" description="Disordered" evidence="1">
    <location>
        <begin position="271"/>
        <end position="292"/>
    </location>
</feature>
<evidence type="ECO:0000313" key="3">
    <source>
        <dbReference type="EMBL" id="NOV41278.1"/>
    </source>
</evidence>